<evidence type="ECO:0000313" key="1">
    <source>
        <dbReference type="EMBL" id="SPD73215.1"/>
    </source>
</evidence>
<reference evidence="1" key="1">
    <citation type="submission" date="2018-01" db="EMBL/GenBank/DDBJ databases">
        <authorList>
            <person name="Regsiter A."/>
            <person name="William W."/>
        </authorList>
    </citation>
    <scope>NUCLEOTIDE SEQUENCE</scope>
    <source>
        <strain evidence="1">TRIP AH-1</strain>
    </source>
</reference>
<sequence length="29" mass="3480">MGFDLFYDTDSVGWIYGHITYLKHLNPLY</sequence>
<name>A0A445MUR7_9BACT</name>
<gene>
    <name evidence="1" type="ORF">PITCH_A1740024</name>
</gene>
<proteinExistence type="predicted"/>
<protein>
    <submittedName>
        <fullName evidence="1">Uncharacterized protein</fullName>
    </submittedName>
</protein>
<accession>A0A445MUR7</accession>
<organism evidence="1">
    <name type="scientific">uncultured Desulfobacterium sp</name>
    <dbReference type="NCBI Taxonomy" id="201089"/>
    <lineage>
        <taxon>Bacteria</taxon>
        <taxon>Pseudomonadati</taxon>
        <taxon>Thermodesulfobacteriota</taxon>
        <taxon>Desulfobacteria</taxon>
        <taxon>Desulfobacterales</taxon>
        <taxon>Desulfobacteriaceae</taxon>
        <taxon>Desulfobacterium</taxon>
        <taxon>environmental samples</taxon>
    </lineage>
</organism>
<dbReference type="EMBL" id="OJIN01000084">
    <property type="protein sequence ID" value="SPD73215.1"/>
    <property type="molecule type" value="Genomic_DNA"/>
</dbReference>
<dbReference type="AlphaFoldDB" id="A0A445MUR7"/>